<gene>
    <name evidence="2" type="ORF">RFV38_10365</name>
</gene>
<evidence type="ECO:0000313" key="2">
    <source>
        <dbReference type="EMBL" id="MDX8336894.1"/>
    </source>
</evidence>
<dbReference type="Gene3D" id="1.20.120.330">
    <property type="entry name" value="Nucleotidyltransferases domain 2"/>
    <property type="match status" value="1"/>
</dbReference>
<dbReference type="PROSITE" id="PS50910">
    <property type="entry name" value="HEPN"/>
    <property type="match status" value="1"/>
</dbReference>
<comment type="caution">
    <text evidence="2">The sequence shown here is derived from an EMBL/GenBank/DDBJ whole genome shotgun (WGS) entry which is preliminary data.</text>
</comment>
<sequence>MKPTKDYEIMLFKAERDFQSGKILYENELEESAIYHYQQAGEKALKAFLIFHKNKVPKTHDLTSILDNCINIDLDFEVLYDACEKLTPYATIFRYMDTGYGLVPTHDILEEAKTEALEILNFVKNKIIKILD</sequence>
<proteinExistence type="predicted"/>
<dbReference type="SUPFAM" id="SSF81593">
    <property type="entry name" value="Nucleotidyltransferase substrate binding subunit/domain"/>
    <property type="match status" value="1"/>
</dbReference>
<dbReference type="SMART" id="SM00748">
    <property type="entry name" value="HEPN"/>
    <property type="match status" value="1"/>
</dbReference>
<dbReference type="InterPro" id="IPR007842">
    <property type="entry name" value="HEPN_dom"/>
</dbReference>
<reference evidence="3" key="1">
    <citation type="submission" date="2023-07" db="EMBL/GenBank/DDBJ databases">
        <authorList>
            <person name="Colorado M.A."/>
            <person name="Villamil L.M."/>
            <person name="Melo J.F."/>
            <person name="Rodriguez J.A."/>
            <person name="Ruiz R.Y."/>
        </authorList>
    </citation>
    <scope>NUCLEOTIDE SEQUENCE [LARGE SCALE GENOMIC DNA]</scope>
    <source>
        <strain evidence="3">C33</strain>
    </source>
</reference>
<keyword evidence="3" id="KW-1185">Reference proteome</keyword>
<name>A0ABU4WDV2_9FUSO</name>
<dbReference type="Proteomes" id="UP001279681">
    <property type="component" value="Unassembled WGS sequence"/>
</dbReference>
<dbReference type="RefSeq" id="WP_047394481.1">
    <property type="nucleotide sequence ID" value="NZ_JAVIKH010000015.1"/>
</dbReference>
<accession>A0ABU4WDV2</accession>
<evidence type="ECO:0000259" key="1">
    <source>
        <dbReference type="PROSITE" id="PS50910"/>
    </source>
</evidence>
<dbReference type="Pfam" id="PF05168">
    <property type="entry name" value="HEPN"/>
    <property type="match status" value="1"/>
</dbReference>
<feature type="domain" description="HEPN" evidence="1">
    <location>
        <begin position="11"/>
        <end position="123"/>
    </location>
</feature>
<dbReference type="EMBL" id="JAVIKH010000015">
    <property type="protein sequence ID" value="MDX8336894.1"/>
    <property type="molecule type" value="Genomic_DNA"/>
</dbReference>
<organism evidence="2 3">
    <name type="scientific">Candidatus Cetobacterium colombiensis</name>
    <dbReference type="NCBI Taxonomy" id="3073100"/>
    <lineage>
        <taxon>Bacteria</taxon>
        <taxon>Fusobacteriati</taxon>
        <taxon>Fusobacteriota</taxon>
        <taxon>Fusobacteriia</taxon>
        <taxon>Fusobacteriales</taxon>
        <taxon>Fusobacteriaceae</taxon>
        <taxon>Cetobacterium</taxon>
    </lineage>
</organism>
<protein>
    <submittedName>
        <fullName evidence="2">HEPN domain-containing protein</fullName>
    </submittedName>
</protein>
<evidence type="ECO:0000313" key="3">
    <source>
        <dbReference type="Proteomes" id="UP001279681"/>
    </source>
</evidence>